<protein>
    <submittedName>
        <fullName evidence="1">DNA polymerase III alpha subunit</fullName>
    </submittedName>
</protein>
<comment type="caution">
    <text evidence="1">The sequence shown here is derived from an EMBL/GenBank/DDBJ whole genome shotgun (WGS) entry which is preliminary data.</text>
</comment>
<dbReference type="PATRIC" id="fig|1302648.3.peg.817"/>
<organism evidence="1 2">
    <name type="scientific">Tetragenococcus muriaticus 3MR10-3</name>
    <dbReference type="NCBI Taxonomy" id="1302648"/>
    <lineage>
        <taxon>Bacteria</taxon>
        <taxon>Bacillati</taxon>
        <taxon>Bacillota</taxon>
        <taxon>Bacilli</taxon>
        <taxon>Lactobacillales</taxon>
        <taxon>Enterococcaceae</taxon>
        <taxon>Tetragenococcus</taxon>
    </lineage>
</organism>
<dbReference type="EMBL" id="JPVT01000071">
    <property type="protein sequence ID" value="KFN91830.1"/>
    <property type="molecule type" value="Genomic_DNA"/>
</dbReference>
<dbReference type="Proteomes" id="UP000029381">
    <property type="component" value="Unassembled WGS sequence"/>
</dbReference>
<evidence type="ECO:0000313" key="2">
    <source>
        <dbReference type="Proteomes" id="UP000029381"/>
    </source>
</evidence>
<accession>A0A091C581</accession>
<reference evidence="1 2" key="1">
    <citation type="submission" date="2014-08" db="EMBL/GenBank/DDBJ databases">
        <title>Genome sequence of Tetragenococcus muriaticus.</title>
        <authorList>
            <person name="Chuea-nongthon C."/>
            <person name="Rodtong S."/>
            <person name="Yongsawatdigul J."/>
            <person name="Steele J.L."/>
            <person name="Liu X.-y."/>
            <person name="Speers J."/>
            <person name="Glasner J.D."/>
            <person name="Neeno-Eckwall E.C."/>
        </authorList>
    </citation>
    <scope>NUCLEOTIDE SEQUENCE [LARGE SCALE GENOMIC DNA]</scope>
    <source>
        <strain evidence="1 2">3MR10-3</strain>
    </source>
</reference>
<evidence type="ECO:0000313" key="1">
    <source>
        <dbReference type="EMBL" id="KFN91830.1"/>
    </source>
</evidence>
<dbReference type="AlphaFoldDB" id="A0A091C581"/>
<name>A0A091C581_9ENTE</name>
<keyword evidence="2" id="KW-1185">Reference proteome</keyword>
<sequence>MIANQTIVAKTLAETIADTTAYLKIPTNVEQKQALSELYAVFKQSSGNVPVVIYYEQTDDTRLLPEKNWVSNTEELQESLEKILGKGNVIFK</sequence>
<gene>
    <name evidence="1" type="ORF">TMU3MR103_0841</name>
</gene>
<proteinExistence type="predicted"/>